<dbReference type="Gene3D" id="3.20.20.450">
    <property type="entry name" value="EAL domain"/>
    <property type="match status" value="1"/>
</dbReference>
<dbReference type="GO" id="GO:0003824">
    <property type="term" value="F:catalytic activity"/>
    <property type="evidence" value="ECO:0007669"/>
    <property type="project" value="UniProtKB-ARBA"/>
</dbReference>
<keyword evidence="1" id="KW-0472">Membrane</keyword>
<feature type="domain" description="EAL" evidence="4">
    <location>
        <begin position="693"/>
        <end position="948"/>
    </location>
</feature>
<dbReference type="SUPFAM" id="SSF141868">
    <property type="entry name" value="EAL domain-like"/>
    <property type="match status" value="1"/>
</dbReference>
<dbReference type="PROSITE" id="PS50113">
    <property type="entry name" value="PAC"/>
    <property type="match status" value="2"/>
</dbReference>
<dbReference type="InterPro" id="IPR001633">
    <property type="entry name" value="EAL_dom"/>
</dbReference>
<sequence>MTRARFGPHYPRVLVSARKAIQRMRAHALEWLVVLGLIMTVTAVSCRDQLTTQTVAIGPKDSGTLFYPYAYNDALRGGHSKIVPQEGLGWACSLPGAYAYPFCGFGLLFDTAHKGQGIDLSGFGTMNIDLEYQGRAEFLRIILKNRPNGRPDLLARVGEMISQSTVAVRAGRQTAHVELTDFVVAEWWKEKAKLPSDQLRPEFGNIVALEFVTSNDSRAGQHHIRIKSITFDRQIISTEAFFGMIATCWMMIALFWLLRRQEMEARLKRRLAINTLNNVPEIIWSVGPGGRPDYVSRQWSELYGGDPRSLLGRGWLRHVHPDDRRPTISAWQEATLTGQPFEAEFRARLPDETFRWTSVRARPELDDTGAVRRWYGSCTDVNERVEATQALKSSELLHRGILEASADCICILSAEGLIEYTNAPGLKAAEIDSLDDIRGKHWTEFWQRKSKTMINGALARAREGDTVRFRSFCPTAKGSPRWWDVVLTPMLDEDGTVKGLLAICRDVTSDREKSEQLKWASEHDALTSLPNRRAFQARLQAATLRAMITGEALGLMLIDLDHFKHVNDSLGHAAGDEVLETVATRLKAALRDSDFVARVGGDEFAVILENIRSGEDALALGHKMFAALQAPVPIAGRALSTGASIGGALFPQDADSANDLFKSADTALYALKGSGRGGTMMFDRYMLAGVERAASQLGRARSAISEQNVVPVYQPKIEVSSGKLVGFEALLRWRDPAKGLQLPSTVQEAFKDYELATKIGELMQRRCAQDVRSWMDRGLQFGRVSINAAPAEFLRNDYAERLLAVLEEQRVPPHLIDVEVTEHALLDHGPEYVARALAQLKAAGVTISLDDFGTGYSSLSHLRDFPVDQVKIDMSFVQRMSEDEEIAAIVAAVVNLARSISIDVVAEGVETPVQLELLKVMGCRFAQGHLFSSAIEEAELAEMLKERAAAA</sequence>
<dbReference type="InterPro" id="IPR013656">
    <property type="entry name" value="PAS_4"/>
</dbReference>
<feature type="transmembrane region" description="Helical" evidence="1">
    <location>
        <begin position="240"/>
        <end position="258"/>
    </location>
</feature>
<keyword evidence="1" id="KW-1133">Transmembrane helix</keyword>
<dbReference type="InterPro" id="IPR001610">
    <property type="entry name" value="PAC"/>
</dbReference>
<name>A0A6G7YQG5_9SPHN</name>
<feature type="domain" description="PAS" evidence="2">
    <location>
        <begin position="268"/>
        <end position="339"/>
    </location>
</feature>
<protein>
    <submittedName>
        <fullName evidence="6">EAL domain-containing protein</fullName>
    </submittedName>
</protein>
<evidence type="ECO:0000313" key="7">
    <source>
        <dbReference type="Proteomes" id="UP000503222"/>
    </source>
</evidence>
<dbReference type="InterPro" id="IPR013655">
    <property type="entry name" value="PAS_fold_3"/>
</dbReference>
<organism evidence="6 7">
    <name type="scientific">Sphingomonas piscis</name>
    <dbReference type="NCBI Taxonomy" id="2714943"/>
    <lineage>
        <taxon>Bacteria</taxon>
        <taxon>Pseudomonadati</taxon>
        <taxon>Pseudomonadota</taxon>
        <taxon>Alphaproteobacteria</taxon>
        <taxon>Sphingomonadales</taxon>
        <taxon>Sphingomonadaceae</taxon>
        <taxon>Sphingomonas</taxon>
    </lineage>
</organism>
<dbReference type="Proteomes" id="UP000503222">
    <property type="component" value="Chromosome"/>
</dbReference>
<dbReference type="InterPro" id="IPR000014">
    <property type="entry name" value="PAS"/>
</dbReference>
<dbReference type="PROSITE" id="PS50883">
    <property type="entry name" value="EAL"/>
    <property type="match status" value="1"/>
</dbReference>
<evidence type="ECO:0000259" key="3">
    <source>
        <dbReference type="PROSITE" id="PS50113"/>
    </source>
</evidence>
<evidence type="ECO:0000313" key="6">
    <source>
        <dbReference type="EMBL" id="QIK78974.1"/>
    </source>
</evidence>
<keyword evidence="1" id="KW-0812">Transmembrane</keyword>
<dbReference type="CDD" id="cd01949">
    <property type="entry name" value="GGDEF"/>
    <property type="match status" value="1"/>
</dbReference>
<dbReference type="PROSITE" id="PS50112">
    <property type="entry name" value="PAS"/>
    <property type="match status" value="1"/>
</dbReference>
<dbReference type="Pfam" id="PF08448">
    <property type="entry name" value="PAS_4"/>
    <property type="match status" value="1"/>
</dbReference>
<dbReference type="FunFam" id="3.30.70.270:FF:000001">
    <property type="entry name" value="Diguanylate cyclase domain protein"/>
    <property type="match status" value="1"/>
</dbReference>
<dbReference type="InterPro" id="IPR035919">
    <property type="entry name" value="EAL_sf"/>
</dbReference>
<dbReference type="Gene3D" id="3.30.450.20">
    <property type="entry name" value="PAS domain"/>
    <property type="match status" value="2"/>
</dbReference>
<dbReference type="KEGG" id="spii:G7077_08765"/>
<dbReference type="InterPro" id="IPR052155">
    <property type="entry name" value="Biofilm_reg_signaling"/>
</dbReference>
<dbReference type="Pfam" id="PF08447">
    <property type="entry name" value="PAS_3"/>
    <property type="match status" value="1"/>
</dbReference>
<evidence type="ECO:0000259" key="5">
    <source>
        <dbReference type="PROSITE" id="PS50887"/>
    </source>
</evidence>
<dbReference type="PANTHER" id="PTHR44757:SF2">
    <property type="entry name" value="BIOFILM ARCHITECTURE MAINTENANCE PROTEIN MBAA"/>
    <property type="match status" value="1"/>
</dbReference>
<dbReference type="SMART" id="SM00052">
    <property type="entry name" value="EAL"/>
    <property type="match status" value="1"/>
</dbReference>
<evidence type="ECO:0000259" key="4">
    <source>
        <dbReference type="PROSITE" id="PS50883"/>
    </source>
</evidence>
<dbReference type="Gene3D" id="3.30.70.270">
    <property type="match status" value="1"/>
</dbReference>
<accession>A0A6G7YQG5</accession>
<evidence type="ECO:0000259" key="2">
    <source>
        <dbReference type="PROSITE" id="PS50112"/>
    </source>
</evidence>
<dbReference type="AlphaFoldDB" id="A0A6G7YQG5"/>
<dbReference type="CDD" id="cd00130">
    <property type="entry name" value="PAS"/>
    <property type="match status" value="2"/>
</dbReference>
<dbReference type="InterPro" id="IPR000700">
    <property type="entry name" value="PAS-assoc_C"/>
</dbReference>
<dbReference type="EMBL" id="CP049869">
    <property type="protein sequence ID" value="QIK78974.1"/>
    <property type="molecule type" value="Genomic_DNA"/>
</dbReference>
<dbReference type="Pfam" id="PF00563">
    <property type="entry name" value="EAL"/>
    <property type="match status" value="1"/>
</dbReference>
<dbReference type="NCBIfam" id="TIGR00254">
    <property type="entry name" value="GGDEF"/>
    <property type="match status" value="1"/>
</dbReference>
<dbReference type="InterPro" id="IPR043128">
    <property type="entry name" value="Rev_trsase/Diguanyl_cyclase"/>
</dbReference>
<dbReference type="InterPro" id="IPR035965">
    <property type="entry name" value="PAS-like_dom_sf"/>
</dbReference>
<evidence type="ECO:0000256" key="1">
    <source>
        <dbReference type="SAM" id="Phobius"/>
    </source>
</evidence>
<feature type="domain" description="PAC" evidence="3">
    <location>
        <begin position="465"/>
        <end position="519"/>
    </location>
</feature>
<feature type="domain" description="GGDEF" evidence="5">
    <location>
        <begin position="551"/>
        <end position="684"/>
    </location>
</feature>
<dbReference type="SUPFAM" id="SSF55785">
    <property type="entry name" value="PYP-like sensor domain (PAS domain)"/>
    <property type="match status" value="2"/>
</dbReference>
<dbReference type="InterPro" id="IPR029787">
    <property type="entry name" value="Nucleotide_cyclase"/>
</dbReference>
<dbReference type="InterPro" id="IPR000160">
    <property type="entry name" value="GGDEF_dom"/>
</dbReference>
<dbReference type="SMART" id="SM00267">
    <property type="entry name" value="GGDEF"/>
    <property type="match status" value="1"/>
</dbReference>
<dbReference type="RefSeq" id="WP_166411365.1">
    <property type="nucleotide sequence ID" value="NZ_CP049869.1"/>
</dbReference>
<dbReference type="PANTHER" id="PTHR44757">
    <property type="entry name" value="DIGUANYLATE CYCLASE DGCP"/>
    <property type="match status" value="1"/>
</dbReference>
<dbReference type="SMART" id="SM00091">
    <property type="entry name" value="PAS"/>
    <property type="match status" value="2"/>
</dbReference>
<dbReference type="SUPFAM" id="SSF55073">
    <property type="entry name" value="Nucleotide cyclase"/>
    <property type="match status" value="1"/>
</dbReference>
<dbReference type="Pfam" id="PF00990">
    <property type="entry name" value="GGDEF"/>
    <property type="match status" value="1"/>
</dbReference>
<keyword evidence="7" id="KW-1185">Reference proteome</keyword>
<gene>
    <name evidence="6" type="ORF">G7077_08765</name>
</gene>
<dbReference type="PROSITE" id="PS50887">
    <property type="entry name" value="GGDEF"/>
    <property type="match status" value="1"/>
</dbReference>
<reference evidence="6 7" key="1">
    <citation type="submission" date="2020-03" db="EMBL/GenBank/DDBJ databases">
        <title>Sphingomonas sp. nov., isolated from fish.</title>
        <authorList>
            <person name="Hyun D.-W."/>
            <person name="Bae J.-W."/>
        </authorList>
    </citation>
    <scope>NUCLEOTIDE SEQUENCE [LARGE SCALE GENOMIC DNA]</scope>
    <source>
        <strain evidence="6 7">HDW15B</strain>
    </source>
</reference>
<dbReference type="NCBIfam" id="TIGR00229">
    <property type="entry name" value="sensory_box"/>
    <property type="match status" value="2"/>
</dbReference>
<feature type="domain" description="PAC" evidence="3">
    <location>
        <begin position="341"/>
        <end position="393"/>
    </location>
</feature>
<proteinExistence type="predicted"/>
<feature type="transmembrane region" description="Helical" evidence="1">
    <location>
        <begin position="28"/>
        <end position="45"/>
    </location>
</feature>
<dbReference type="CDD" id="cd01948">
    <property type="entry name" value="EAL"/>
    <property type="match status" value="1"/>
</dbReference>
<dbReference type="SMART" id="SM00086">
    <property type="entry name" value="PAC"/>
    <property type="match status" value="2"/>
</dbReference>